<organism evidence="1 2">
    <name type="scientific">Pseudoalteromonas porphyrae</name>
    <dbReference type="NCBI Taxonomy" id="187330"/>
    <lineage>
        <taxon>Bacteria</taxon>
        <taxon>Pseudomonadati</taxon>
        <taxon>Pseudomonadota</taxon>
        <taxon>Gammaproteobacteria</taxon>
        <taxon>Alteromonadales</taxon>
        <taxon>Pseudoalteromonadaceae</taxon>
        <taxon>Pseudoalteromonas</taxon>
    </lineage>
</organism>
<sequence>MSHLKTLKTDNQHSNQTWLFGYLFTLLSCLLLSACTDKPSDVYLQYQQRLANTLEQPLSQAPELNNIVLTPIHYEQEALTTQQLSLLQLAQLSHCKLNTLIAERNSQLGKLATPASQLIYQIQFIQLAPACLEKLEPSSKSYLAIKGELNNKKQQLVVQFNQLLYNDPELKRTWQLTSYTLDTNLAGLTETEAALNQLATLKQQIKQQQYAQIDTQALYPLLSQLHQYNFNQALISAVRQQTQLNNSTSDYLANVDLTMLCNPLKNKRQAQIVSNIFKKYYLAQLQPYQAQLSGALERLMPLYQALWLNSTSMQPQIAALLSPSQPSNLLIAFKDSAKSHVFWWQNFYKTCEISPI</sequence>
<evidence type="ECO:0008006" key="3">
    <source>
        <dbReference type="Google" id="ProtNLM"/>
    </source>
</evidence>
<dbReference type="STRING" id="187330.AMS58_03270"/>
<keyword evidence="2" id="KW-1185">Reference proteome</keyword>
<dbReference type="AlphaFoldDB" id="A0A0N1EZ07"/>
<dbReference type="EMBL" id="LHPH01000005">
    <property type="protein sequence ID" value="KPH64280.1"/>
    <property type="molecule type" value="Genomic_DNA"/>
</dbReference>
<dbReference type="Proteomes" id="UP000037848">
    <property type="component" value="Unassembled WGS sequence"/>
</dbReference>
<accession>A0A0N1EZ07</accession>
<protein>
    <recommendedName>
        <fullName evidence="3">DUF3080 domain-containing protein</fullName>
    </recommendedName>
</protein>
<reference evidence="1 2" key="1">
    <citation type="submission" date="2015-08" db="EMBL/GenBank/DDBJ databases">
        <title>Draft Genome Sequence of Pseudoalteromonas porphyrae UCD-SED14.</title>
        <authorList>
            <person name="Coil D.A."/>
            <person name="Jospin G."/>
            <person name="Lee R.D."/>
            <person name="Eisen J.A."/>
        </authorList>
    </citation>
    <scope>NUCLEOTIDE SEQUENCE [LARGE SCALE GENOMIC DNA]</scope>
    <source>
        <strain evidence="1 2">UCD-SED14</strain>
    </source>
</reference>
<dbReference type="RefSeq" id="WP_064435467.1">
    <property type="nucleotide sequence ID" value="NZ_LHPH01000005.1"/>
</dbReference>
<comment type="caution">
    <text evidence="1">The sequence shown here is derived from an EMBL/GenBank/DDBJ whole genome shotgun (WGS) entry which is preliminary data.</text>
</comment>
<evidence type="ECO:0000313" key="1">
    <source>
        <dbReference type="EMBL" id="KPH64280.1"/>
    </source>
</evidence>
<proteinExistence type="predicted"/>
<name>A0A0N1EZ07_9GAMM</name>
<gene>
    <name evidence="1" type="ORF">ADS77_06235</name>
</gene>
<dbReference type="PATRIC" id="fig|187330.3.peg.3225"/>
<dbReference type="InterPro" id="IPR021431">
    <property type="entry name" value="DUF3080"/>
</dbReference>
<dbReference type="Pfam" id="PF11279">
    <property type="entry name" value="DUF3080"/>
    <property type="match status" value="1"/>
</dbReference>
<dbReference type="PROSITE" id="PS51257">
    <property type="entry name" value="PROKAR_LIPOPROTEIN"/>
    <property type="match status" value="1"/>
</dbReference>
<evidence type="ECO:0000313" key="2">
    <source>
        <dbReference type="Proteomes" id="UP000037848"/>
    </source>
</evidence>
<dbReference type="OrthoDB" id="5760979at2"/>